<dbReference type="PANTHER" id="PTHR33639">
    <property type="entry name" value="THIOL-DISULFIDE OXIDOREDUCTASE DCC"/>
    <property type="match status" value="1"/>
</dbReference>
<dbReference type="Pfam" id="PF04134">
    <property type="entry name" value="DCC1-like"/>
    <property type="match status" value="1"/>
</dbReference>
<sequence length="151" mass="17319">MKSSDGAQNKIYLSIKGELPVNDRAILLYDGVCSFCNSSVQFILKRDPRGYFRFAAQQSNTGEALMKVHEVENVDGIVLIEGEKCYVKTDAVARICRYLPWPWRLGAALIMIPGFVREYGYGVFARNRYRWFGKQDSCMLPTSEQRSRFLD</sequence>
<dbReference type="Proteomes" id="UP000640274">
    <property type="component" value="Unassembled WGS sequence"/>
</dbReference>
<protein>
    <submittedName>
        <fullName evidence="1">Thiol-disulfide oxidoreductase DCC family protein</fullName>
    </submittedName>
</protein>
<organism evidence="1 2">
    <name type="scientific">Paenibacillus roseus</name>
    <dbReference type="NCBI Taxonomy" id="2798579"/>
    <lineage>
        <taxon>Bacteria</taxon>
        <taxon>Bacillati</taxon>
        <taxon>Bacillota</taxon>
        <taxon>Bacilli</taxon>
        <taxon>Bacillales</taxon>
        <taxon>Paenibacillaceae</taxon>
        <taxon>Paenibacillus</taxon>
    </lineage>
</organism>
<dbReference type="InterPro" id="IPR052927">
    <property type="entry name" value="DCC_oxidoreductase"/>
</dbReference>
<dbReference type="PANTHER" id="PTHR33639:SF2">
    <property type="entry name" value="DUF393 DOMAIN-CONTAINING PROTEIN"/>
    <property type="match status" value="1"/>
</dbReference>
<dbReference type="AlphaFoldDB" id="A0A934JBJ7"/>
<evidence type="ECO:0000313" key="2">
    <source>
        <dbReference type="Proteomes" id="UP000640274"/>
    </source>
</evidence>
<accession>A0A934JBJ7</accession>
<comment type="caution">
    <text evidence="1">The sequence shown here is derived from an EMBL/GenBank/DDBJ whole genome shotgun (WGS) entry which is preliminary data.</text>
</comment>
<evidence type="ECO:0000313" key="1">
    <source>
        <dbReference type="EMBL" id="MBJ6363800.1"/>
    </source>
</evidence>
<keyword evidence="2" id="KW-1185">Reference proteome</keyword>
<proteinExistence type="predicted"/>
<dbReference type="InterPro" id="IPR007263">
    <property type="entry name" value="DCC1-like"/>
</dbReference>
<reference evidence="1" key="1">
    <citation type="submission" date="2020-12" db="EMBL/GenBank/DDBJ databases">
        <authorList>
            <person name="Huq M.A."/>
        </authorList>
    </citation>
    <scope>NUCLEOTIDE SEQUENCE</scope>
    <source>
        <strain evidence="1">MAHUQ-46</strain>
    </source>
</reference>
<name>A0A934JBJ7_9BACL</name>
<dbReference type="GO" id="GO:0015035">
    <property type="term" value="F:protein-disulfide reductase activity"/>
    <property type="evidence" value="ECO:0007669"/>
    <property type="project" value="InterPro"/>
</dbReference>
<gene>
    <name evidence="1" type="ORF">JFN88_21540</name>
</gene>
<dbReference type="EMBL" id="JAELUP010000107">
    <property type="protein sequence ID" value="MBJ6363800.1"/>
    <property type="molecule type" value="Genomic_DNA"/>
</dbReference>